<name>A0A4R7FMF2_9MICO</name>
<dbReference type="AlphaFoldDB" id="A0A4R7FMF2"/>
<keyword evidence="4" id="KW-1185">Reference proteome</keyword>
<dbReference type="SMART" id="SM00347">
    <property type="entry name" value="HTH_MARR"/>
    <property type="match status" value="1"/>
</dbReference>
<dbReference type="PROSITE" id="PS50995">
    <property type="entry name" value="HTH_MARR_2"/>
    <property type="match status" value="1"/>
</dbReference>
<feature type="region of interest" description="Disordered" evidence="1">
    <location>
        <begin position="1"/>
        <end position="22"/>
    </location>
</feature>
<dbReference type="InterPro" id="IPR000835">
    <property type="entry name" value="HTH_MarR-typ"/>
</dbReference>
<proteinExistence type="predicted"/>
<dbReference type="SUPFAM" id="SSF46785">
    <property type="entry name" value="Winged helix' DNA-binding domain"/>
    <property type="match status" value="1"/>
</dbReference>
<reference evidence="3 4" key="1">
    <citation type="submission" date="2019-03" db="EMBL/GenBank/DDBJ databases">
        <title>Genomic Encyclopedia of Archaeal and Bacterial Type Strains, Phase II (KMG-II): from individual species to whole genera.</title>
        <authorList>
            <person name="Goeker M."/>
        </authorList>
    </citation>
    <scope>NUCLEOTIDE SEQUENCE [LARGE SCALE GENOMIC DNA]</scope>
    <source>
        <strain evidence="3 4">DSM 24782</strain>
    </source>
</reference>
<dbReference type="PANTHER" id="PTHR33164:SF43">
    <property type="entry name" value="HTH-TYPE TRANSCRIPTIONAL REPRESSOR YETL"/>
    <property type="match status" value="1"/>
</dbReference>
<keyword evidence="3" id="KW-0238">DNA-binding</keyword>
<dbReference type="InterPro" id="IPR036388">
    <property type="entry name" value="WH-like_DNA-bd_sf"/>
</dbReference>
<dbReference type="Proteomes" id="UP000295344">
    <property type="component" value="Unassembled WGS sequence"/>
</dbReference>
<dbReference type="PRINTS" id="PR00598">
    <property type="entry name" value="HTHMARR"/>
</dbReference>
<dbReference type="GO" id="GO:0006950">
    <property type="term" value="P:response to stress"/>
    <property type="evidence" value="ECO:0007669"/>
    <property type="project" value="TreeGrafter"/>
</dbReference>
<dbReference type="GO" id="GO:0003700">
    <property type="term" value="F:DNA-binding transcription factor activity"/>
    <property type="evidence" value="ECO:0007669"/>
    <property type="project" value="InterPro"/>
</dbReference>
<dbReference type="Gene3D" id="1.10.10.10">
    <property type="entry name" value="Winged helix-like DNA-binding domain superfamily/Winged helix DNA-binding domain"/>
    <property type="match status" value="1"/>
</dbReference>
<dbReference type="EMBL" id="SOAM01000002">
    <property type="protein sequence ID" value="TDS77650.1"/>
    <property type="molecule type" value="Genomic_DNA"/>
</dbReference>
<evidence type="ECO:0000259" key="2">
    <source>
        <dbReference type="PROSITE" id="PS50995"/>
    </source>
</evidence>
<accession>A0A4R7FMF2</accession>
<evidence type="ECO:0000256" key="1">
    <source>
        <dbReference type="SAM" id="MobiDB-lite"/>
    </source>
</evidence>
<protein>
    <submittedName>
        <fullName evidence="3">DNA-binding MarR family transcriptional regulator</fullName>
    </submittedName>
</protein>
<evidence type="ECO:0000313" key="3">
    <source>
        <dbReference type="EMBL" id="TDS77650.1"/>
    </source>
</evidence>
<dbReference type="GO" id="GO:0003677">
    <property type="term" value="F:DNA binding"/>
    <property type="evidence" value="ECO:0007669"/>
    <property type="project" value="UniProtKB-KW"/>
</dbReference>
<comment type="caution">
    <text evidence="3">The sequence shown here is derived from an EMBL/GenBank/DDBJ whole genome shotgun (WGS) entry which is preliminary data.</text>
</comment>
<feature type="domain" description="HTH marR-type" evidence="2">
    <location>
        <begin position="22"/>
        <end position="154"/>
    </location>
</feature>
<gene>
    <name evidence="3" type="ORF">CLV52_2609</name>
</gene>
<dbReference type="OrthoDB" id="5148120at2"/>
<dbReference type="InterPro" id="IPR011991">
    <property type="entry name" value="ArsR-like_HTH"/>
</dbReference>
<dbReference type="RefSeq" id="WP_133766693.1">
    <property type="nucleotide sequence ID" value="NZ_BAAARP010000004.1"/>
</dbReference>
<dbReference type="Pfam" id="PF12802">
    <property type="entry name" value="MarR_2"/>
    <property type="match status" value="1"/>
</dbReference>
<dbReference type="CDD" id="cd00090">
    <property type="entry name" value="HTH_ARSR"/>
    <property type="match status" value="1"/>
</dbReference>
<sequence length="163" mass="17857">MTVAHPTTPRRANPSAIGPGPDSEVTWLLHRAALRLRTATGQQAQSHGIQLRDHIVLSALHKSPDLTQNELGRALALDKTTLVTQLDRLERAGLIERRIDPRDRRARIPAITTSGERIRAAVAADAERAEREALHGFDEQQVQALRAMLFAIIGDSDDPGSCL</sequence>
<evidence type="ECO:0000313" key="4">
    <source>
        <dbReference type="Proteomes" id="UP000295344"/>
    </source>
</evidence>
<dbReference type="InterPro" id="IPR039422">
    <property type="entry name" value="MarR/SlyA-like"/>
</dbReference>
<dbReference type="InterPro" id="IPR036390">
    <property type="entry name" value="WH_DNA-bd_sf"/>
</dbReference>
<dbReference type="PANTHER" id="PTHR33164">
    <property type="entry name" value="TRANSCRIPTIONAL REGULATOR, MARR FAMILY"/>
    <property type="match status" value="1"/>
</dbReference>
<organism evidence="3 4">
    <name type="scientific">Amnibacterium kyonggiense</name>
    <dbReference type="NCBI Taxonomy" id="595671"/>
    <lineage>
        <taxon>Bacteria</taxon>
        <taxon>Bacillati</taxon>
        <taxon>Actinomycetota</taxon>
        <taxon>Actinomycetes</taxon>
        <taxon>Micrococcales</taxon>
        <taxon>Microbacteriaceae</taxon>
        <taxon>Amnibacterium</taxon>
    </lineage>
</organism>